<name>A0A0K1SYV7_9CREN</name>
<evidence type="ECO:0000313" key="18">
    <source>
        <dbReference type="Proteomes" id="UP000068832"/>
    </source>
</evidence>
<evidence type="ECO:0000313" key="9">
    <source>
        <dbReference type="EMBL" id="AKV75413.1"/>
    </source>
</evidence>
<comment type="subcellular location">
    <subcellularLocation>
        <location evidence="1">Cell membrane</location>
        <topology evidence="1">Multi-pass membrane protein</topology>
    </subcellularLocation>
</comment>
<feature type="domain" description="Preflagellin peptidase C-terminal" evidence="8">
    <location>
        <begin position="129"/>
        <end position="219"/>
    </location>
</feature>
<dbReference type="GO" id="GO:0005886">
    <property type="term" value="C:plasma membrane"/>
    <property type="evidence" value="ECO:0007669"/>
    <property type="project" value="UniProtKB-SubCell"/>
</dbReference>
<dbReference type="GO" id="GO:0004190">
    <property type="term" value="F:aspartic-type endopeptidase activity"/>
    <property type="evidence" value="ECO:0007669"/>
    <property type="project" value="InterPro"/>
</dbReference>
<keyword evidence="5 6" id="KW-0472">Membrane</keyword>
<evidence type="ECO:0000256" key="5">
    <source>
        <dbReference type="ARBA" id="ARBA00023136"/>
    </source>
</evidence>
<dbReference type="PANTHER" id="PTHR36506:SF1">
    <property type="entry name" value="PREFLAGELLIN PEPTIDASE"/>
    <property type="match status" value="1"/>
</dbReference>
<keyword evidence="3 6" id="KW-0812">Transmembrane</keyword>
<evidence type="ECO:0000256" key="1">
    <source>
        <dbReference type="ARBA" id="ARBA00004651"/>
    </source>
</evidence>
<organism evidence="11 16">
    <name type="scientific">Metallosphaera sedula</name>
    <dbReference type="NCBI Taxonomy" id="43687"/>
    <lineage>
        <taxon>Archaea</taxon>
        <taxon>Thermoproteota</taxon>
        <taxon>Thermoprotei</taxon>
        <taxon>Sulfolobales</taxon>
        <taxon>Sulfolobaceae</taxon>
        <taxon>Metallosphaera</taxon>
    </lineage>
</organism>
<dbReference type="Proteomes" id="UP000062475">
    <property type="component" value="Chromosome"/>
</dbReference>
<feature type="transmembrane region" description="Helical" evidence="6">
    <location>
        <begin position="96"/>
        <end position="115"/>
    </location>
</feature>
<dbReference type="InterPro" id="IPR052218">
    <property type="entry name" value="Preflagellin_Peptidase"/>
</dbReference>
<evidence type="ECO:0000259" key="7">
    <source>
        <dbReference type="Pfam" id="PF01478"/>
    </source>
</evidence>
<evidence type="ECO:0000313" key="16">
    <source>
        <dbReference type="Proteomes" id="UP000062398"/>
    </source>
</evidence>
<dbReference type="EMBL" id="CP012173">
    <property type="protein sequence ID" value="AKV77657.1"/>
    <property type="molecule type" value="Genomic_DNA"/>
</dbReference>
<feature type="transmembrane region" description="Helical" evidence="6">
    <location>
        <begin position="195"/>
        <end position="220"/>
    </location>
</feature>
<evidence type="ECO:0000256" key="3">
    <source>
        <dbReference type="ARBA" id="ARBA00022692"/>
    </source>
</evidence>
<evidence type="ECO:0000313" key="15">
    <source>
        <dbReference type="Proteomes" id="UP000061362"/>
    </source>
</evidence>
<evidence type="ECO:0000313" key="10">
    <source>
        <dbReference type="EMBL" id="AKV77657.1"/>
    </source>
</evidence>
<keyword evidence="4 6" id="KW-1133">Transmembrane helix</keyword>
<dbReference type="EMBL" id="CP012172">
    <property type="protein sequence ID" value="AKV75413.1"/>
    <property type="molecule type" value="Genomic_DNA"/>
</dbReference>
<evidence type="ECO:0000256" key="4">
    <source>
        <dbReference type="ARBA" id="ARBA00022989"/>
    </source>
</evidence>
<dbReference type="PATRIC" id="fig|43687.5.peg.2248"/>
<dbReference type="EMBL" id="CP012175">
    <property type="protein sequence ID" value="AKV82149.1"/>
    <property type="molecule type" value="Genomic_DNA"/>
</dbReference>
<gene>
    <name evidence="9" type="ORF">MsedA_2141</name>
    <name evidence="10" type="ORF">MsedB_2143</name>
    <name evidence="11" type="ORF">MsedC_2141</name>
    <name evidence="12" type="ORF">MsedD_2142</name>
    <name evidence="13" type="ORF">MsedE_2143</name>
</gene>
<dbReference type="AlphaFoldDB" id="A0A0K1SYV7"/>
<proteinExistence type="predicted"/>
<evidence type="ECO:0000313" key="11">
    <source>
        <dbReference type="EMBL" id="AKV79904.1"/>
    </source>
</evidence>
<dbReference type="EMBL" id="CP012174">
    <property type="protein sequence ID" value="AKV79904.1"/>
    <property type="molecule type" value="Genomic_DNA"/>
</dbReference>
<dbReference type="EMBL" id="CP012176">
    <property type="protein sequence ID" value="AKV83989.1"/>
    <property type="molecule type" value="Genomic_DNA"/>
</dbReference>
<protein>
    <submittedName>
        <fullName evidence="11">Peptidase A24</fullName>
    </submittedName>
</protein>
<accession>A0A0K1SYV7</accession>
<feature type="transmembrane region" description="Helical" evidence="6">
    <location>
        <begin position="41"/>
        <end position="60"/>
    </location>
</feature>
<reference evidence="15 16" key="1">
    <citation type="journal article" date="2015" name="Genome Announc.">
        <title>Complete Genome Sequences of Evolved Arsenate-Resistant Metallosphaera sedula Strains.</title>
        <authorList>
            <person name="Ai C."/>
            <person name="McCarthy S."/>
            <person name="Schackwitz W."/>
            <person name="Martin J."/>
            <person name="Lipzen A."/>
            <person name="Blum P."/>
        </authorList>
    </citation>
    <scope>NUCLEOTIDE SEQUENCE [LARGE SCALE GENOMIC DNA]</scope>
    <source>
        <strain evidence="11 16">ARS120-1</strain>
        <strain evidence="12 15">ARS120-2</strain>
        <strain evidence="9 18">ARS50-1</strain>
        <strain evidence="10 17">ARS50-2</strain>
    </source>
</reference>
<dbReference type="Pfam" id="PF06847">
    <property type="entry name" value="Arc_PepC_II"/>
    <property type="match status" value="1"/>
</dbReference>
<evidence type="ECO:0000313" key="12">
    <source>
        <dbReference type="EMBL" id="AKV82149.1"/>
    </source>
</evidence>
<evidence type="ECO:0000313" key="14">
    <source>
        <dbReference type="Proteomes" id="UP000056255"/>
    </source>
</evidence>
<feature type="domain" description="Prepilin type IV endopeptidase peptidase" evidence="7">
    <location>
        <begin position="1"/>
        <end position="109"/>
    </location>
</feature>
<evidence type="ECO:0000256" key="6">
    <source>
        <dbReference type="SAM" id="Phobius"/>
    </source>
</evidence>
<evidence type="ECO:0000313" key="17">
    <source>
        <dbReference type="Proteomes" id="UP000062475"/>
    </source>
</evidence>
<dbReference type="Proteomes" id="UP000061362">
    <property type="component" value="Chromosome"/>
</dbReference>
<dbReference type="Proteomes" id="UP000062398">
    <property type="component" value="Chromosome"/>
</dbReference>
<dbReference type="Proteomes" id="UP000068832">
    <property type="component" value="Chromosome"/>
</dbReference>
<evidence type="ECO:0000256" key="2">
    <source>
        <dbReference type="ARBA" id="ARBA00022475"/>
    </source>
</evidence>
<evidence type="ECO:0000313" key="13">
    <source>
        <dbReference type="EMBL" id="AKV83989.1"/>
    </source>
</evidence>
<dbReference type="PANTHER" id="PTHR36506">
    <property type="entry name" value="PREFLAGELLIN PEPTIDASE"/>
    <property type="match status" value="1"/>
</dbReference>
<feature type="transmembrane region" description="Helical" evidence="6">
    <location>
        <begin position="67"/>
        <end position="84"/>
    </location>
</feature>
<dbReference type="Gene3D" id="6.10.250.3240">
    <property type="match status" value="1"/>
</dbReference>
<keyword evidence="2" id="KW-1003">Cell membrane</keyword>
<sequence>MLLHTSILDLRYREVDPKIWLIYSPLIAFLYFDIHEVNLFIYLYSIVAVLAVFFGFYVISFMGGADLFAIIILGLANASVHPLLFSGLSQQGMEPLIVVLYSSVLIVLSGIINFARNFKYTSGLPLGTRLVLSFTARRIKVKQFLRSKFLFPLTEIDESGSESLRMGFSVDEDDSHWRDLYAKLVREGKLEEERYIWVAWGVPVLPFILLGYLISLVIGLPFS</sequence>
<dbReference type="InterPro" id="IPR000045">
    <property type="entry name" value="Prepilin_IV_endopep_pep"/>
</dbReference>
<dbReference type="InterPro" id="IPR009655">
    <property type="entry name" value="Preflagellin_peptidase_C"/>
</dbReference>
<evidence type="ECO:0000259" key="8">
    <source>
        <dbReference type="Pfam" id="PF06847"/>
    </source>
</evidence>
<dbReference type="OrthoDB" id="19094at2157"/>
<reference evidence="13 14" key="2">
    <citation type="submission" date="2015-07" db="EMBL/GenBank/DDBJ databases">
        <title>Physiological, transcriptional responses and genome re-sequencing of acid resistant extremely thermoacidophilic Metallosphaera sedula SARC-M1.</title>
        <authorList>
            <person name="Ai C."/>
            <person name="McCarthy S."/>
            <person name="Eckrich V."/>
            <person name="Rudrappa D."/>
            <person name="Qiu G."/>
            <person name="Blum P."/>
        </authorList>
    </citation>
    <scope>NUCLEOTIDE SEQUENCE [LARGE SCALE GENOMIC DNA]</scope>
    <source>
        <strain evidence="13 14">SARC-M1</strain>
    </source>
</reference>
<dbReference type="Proteomes" id="UP000056255">
    <property type="component" value="Chromosome"/>
</dbReference>
<dbReference type="Pfam" id="PF01478">
    <property type="entry name" value="Peptidase_A24"/>
    <property type="match status" value="1"/>
</dbReference>
<dbReference type="Gene3D" id="1.20.120.1220">
    <property type="match status" value="1"/>
</dbReference>